<dbReference type="Proteomes" id="UP001055439">
    <property type="component" value="Chromosome 3"/>
</dbReference>
<accession>A0A9E7F926</accession>
<sequence length="44" mass="4945">MWISLNRACICIVSTSDLLQDHLAMNRVGDCACCFFKNNLIHSS</sequence>
<proteinExistence type="predicted"/>
<name>A0A9E7F926_9LILI</name>
<dbReference type="EMBL" id="CP097505">
    <property type="protein sequence ID" value="URD91999.1"/>
    <property type="molecule type" value="Genomic_DNA"/>
</dbReference>
<protein>
    <submittedName>
        <fullName evidence="1">Uncharacterized protein</fullName>
    </submittedName>
</protein>
<keyword evidence="2" id="KW-1185">Reference proteome</keyword>
<reference evidence="1" key="1">
    <citation type="submission" date="2022-05" db="EMBL/GenBank/DDBJ databases">
        <title>The Musa troglodytarum L. genome provides insights into the mechanism of non-climacteric behaviour and enrichment of carotenoids.</title>
        <authorList>
            <person name="Wang J."/>
        </authorList>
    </citation>
    <scope>NUCLEOTIDE SEQUENCE</scope>
    <source>
        <tissue evidence="1">Leaf</tissue>
    </source>
</reference>
<evidence type="ECO:0000313" key="2">
    <source>
        <dbReference type="Proteomes" id="UP001055439"/>
    </source>
</evidence>
<organism evidence="1 2">
    <name type="scientific">Musa troglodytarum</name>
    <name type="common">fe'i banana</name>
    <dbReference type="NCBI Taxonomy" id="320322"/>
    <lineage>
        <taxon>Eukaryota</taxon>
        <taxon>Viridiplantae</taxon>
        <taxon>Streptophyta</taxon>
        <taxon>Embryophyta</taxon>
        <taxon>Tracheophyta</taxon>
        <taxon>Spermatophyta</taxon>
        <taxon>Magnoliopsida</taxon>
        <taxon>Liliopsida</taxon>
        <taxon>Zingiberales</taxon>
        <taxon>Musaceae</taxon>
        <taxon>Musa</taxon>
    </lineage>
</organism>
<evidence type="ECO:0000313" key="1">
    <source>
        <dbReference type="EMBL" id="URD91999.1"/>
    </source>
</evidence>
<gene>
    <name evidence="1" type="ORF">MUK42_35054</name>
</gene>
<dbReference type="AlphaFoldDB" id="A0A9E7F926"/>